<dbReference type="Gene3D" id="3.40.50.1820">
    <property type="entry name" value="alpha/beta hydrolase"/>
    <property type="match status" value="1"/>
</dbReference>
<evidence type="ECO:0000313" key="2">
    <source>
        <dbReference type="Proteomes" id="UP000593890"/>
    </source>
</evidence>
<protein>
    <submittedName>
        <fullName evidence="1">Tributyrin esterase</fullName>
    </submittedName>
</protein>
<evidence type="ECO:0000313" key="1">
    <source>
        <dbReference type="EMBL" id="BCI60762.1"/>
    </source>
</evidence>
<dbReference type="EMBL" id="AP023321">
    <property type="protein sequence ID" value="BCI60762.1"/>
    <property type="molecule type" value="Genomic_DNA"/>
</dbReference>
<sequence>MAFLQMDIKSSVLDMQTSLFITIPCELHPVPSEGYRVAYLLHGIGNNHSNWMRNTSVERYANERGIALVMPEVQRSFYTDMRYGMDYFSYITDELPKRCRELFPFSEKREDTFVAGVSMGGYGAFKCALSRPDVFGRAASLSGALDAVETMKLANEHQRQEMVALYDPDEPVPPDCNLYQLADGCKASGQVPVLYFCCGEDDFLLEQNHDFRRHLDDISLAYRYEEGPGEHQWGFWDEYVQHALDFFLEDSSEK</sequence>
<proteinExistence type="predicted"/>
<dbReference type="InterPro" id="IPR029058">
    <property type="entry name" value="AB_hydrolase_fold"/>
</dbReference>
<dbReference type="KEGG" id="sman:C12CBH8_14010"/>
<dbReference type="InterPro" id="IPR050583">
    <property type="entry name" value="Mycobacterial_A85_antigen"/>
</dbReference>
<dbReference type="AlphaFoldDB" id="A0A7I8D4Q5"/>
<dbReference type="InterPro" id="IPR000801">
    <property type="entry name" value="Esterase-like"/>
</dbReference>
<organism evidence="1 2">
    <name type="scientific">Solibaculum mannosilyticum</name>
    <dbReference type="NCBI Taxonomy" id="2780922"/>
    <lineage>
        <taxon>Bacteria</taxon>
        <taxon>Bacillati</taxon>
        <taxon>Bacillota</taxon>
        <taxon>Clostridia</taxon>
        <taxon>Eubacteriales</taxon>
        <taxon>Oscillospiraceae</taxon>
        <taxon>Solibaculum</taxon>
    </lineage>
</organism>
<accession>A0A7I8D4Q5</accession>
<name>A0A7I8D4Q5_9FIRM</name>
<dbReference type="PANTHER" id="PTHR48098:SF1">
    <property type="entry name" value="DIACYLGLYCEROL ACYLTRANSFERASE_MYCOLYLTRANSFERASE AG85A"/>
    <property type="match status" value="1"/>
</dbReference>
<dbReference type="PANTHER" id="PTHR48098">
    <property type="entry name" value="ENTEROCHELIN ESTERASE-RELATED"/>
    <property type="match status" value="1"/>
</dbReference>
<dbReference type="RefSeq" id="WP_215532883.1">
    <property type="nucleotide sequence ID" value="NZ_AP023321.1"/>
</dbReference>
<dbReference type="SUPFAM" id="SSF53474">
    <property type="entry name" value="alpha/beta-Hydrolases"/>
    <property type="match status" value="1"/>
</dbReference>
<keyword evidence="2" id="KW-1185">Reference proteome</keyword>
<reference evidence="2" key="1">
    <citation type="submission" date="2020-07" db="EMBL/GenBank/DDBJ databases">
        <title>Complete genome sequencing of Clostridia bacterium strain 12CBH8.</title>
        <authorList>
            <person name="Sakamoto M."/>
            <person name="Murakami T."/>
            <person name="Mori H."/>
        </authorList>
    </citation>
    <scope>NUCLEOTIDE SEQUENCE [LARGE SCALE GENOMIC DNA]</scope>
    <source>
        <strain evidence="2">12CBH8</strain>
    </source>
</reference>
<dbReference type="Pfam" id="PF00756">
    <property type="entry name" value="Esterase"/>
    <property type="match status" value="1"/>
</dbReference>
<dbReference type="GO" id="GO:0016747">
    <property type="term" value="F:acyltransferase activity, transferring groups other than amino-acyl groups"/>
    <property type="evidence" value="ECO:0007669"/>
    <property type="project" value="TreeGrafter"/>
</dbReference>
<gene>
    <name evidence="1" type="ORF">C12CBH8_14010</name>
</gene>
<dbReference type="Proteomes" id="UP000593890">
    <property type="component" value="Chromosome"/>
</dbReference>